<sequence length="86" mass="9414">MSGMLPMSKMNPDSRNAGKKVVMMAICPATNWLLAMVEMNRPMPRAVRRNSAEVPNNSQGEPRRGTSNSQIAMATESASPPIPRMK</sequence>
<reference evidence="2" key="1">
    <citation type="submission" date="2016-10" db="EMBL/GenBank/DDBJ databases">
        <title>Sequence of Gallionella enrichment culture.</title>
        <authorList>
            <person name="Poehlein A."/>
            <person name="Muehling M."/>
            <person name="Daniel R."/>
        </authorList>
    </citation>
    <scope>NUCLEOTIDE SEQUENCE</scope>
</reference>
<dbReference type="AlphaFoldDB" id="A0A1J5QF40"/>
<protein>
    <submittedName>
        <fullName evidence="2">Uncharacterized protein</fullName>
    </submittedName>
</protein>
<feature type="region of interest" description="Disordered" evidence="1">
    <location>
        <begin position="46"/>
        <end position="86"/>
    </location>
</feature>
<gene>
    <name evidence="2" type="ORF">GALL_396720</name>
</gene>
<name>A0A1J5QF40_9ZZZZ</name>
<organism evidence="2">
    <name type="scientific">mine drainage metagenome</name>
    <dbReference type="NCBI Taxonomy" id="410659"/>
    <lineage>
        <taxon>unclassified sequences</taxon>
        <taxon>metagenomes</taxon>
        <taxon>ecological metagenomes</taxon>
    </lineage>
</organism>
<evidence type="ECO:0000313" key="2">
    <source>
        <dbReference type="EMBL" id="OIQ78612.1"/>
    </source>
</evidence>
<accession>A0A1J5QF40</accession>
<evidence type="ECO:0000256" key="1">
    <source>
        <dbReference type="SAM" id="MobiDB-lite"/>
    </source>
</evidence>
<comment type="caution">
    <text evidence="2">The sequence shown here is derived from an EMBL/GenBank/DDBJ whole genome shotgun (WGS) entry which is preliminary data.</text>
</comment>
<feature type="compositionally biased region" description="Polar residues" evidence="1">
    <location>
        <begin position="53"/>
        <end position="78"/>
    </location>
</feature>
<dbReference type="EMBL" id="MLJW01001369">
    <property type="protein sequence ID" value="OIQ78612.1"/>
    <property type="molecule type" value="Genomic_DNA"/>
</dbReference>
<proteinExistence type="predicted"/>